<evidence type="ECO:0000256" key="1">
    <source>
        <dbReference type="SAM" id="MobiDB-lite"/>
    </source>
</evidence>
<evidence type="ECO:0000313" key="2">
    <source>
        <dbReference type="EMBL" id="EFQ94201.1"/>
    </source>
</evidence>
<feature type="region of interest" description="Disordered" evidence="1">
    <location>
        <begin position="1"/>
        <end position="75"/>
    </location>
</feature>
<dbReference type="EMBL" id="GL533450">
    <property type="protein sequence ID" value="EFQ94201.1"/>
    <property type="molecule type" value="Genomic_DNA"/>
</dbReference>
<dbReference type="OrthoDB" id="3670753at2759"/>
<feature type="compositionally biased region" description="Polar residues" evidence="1">
    <location>
        <begin position="39"/>
        <end position="59"/>
    </location>
</feature>
<name>E3RJA0_PYRTT</name>
<evidence type="ECO:0000313" key="3">
    <source>
        <dbReference type="Proteomes" id="UP000001067"/>
    </source>
</evidence>
<organism evidence="3">
    <name type="scientific">Pyrenophora teres f. teres (strain 0-1)</name>
    <name type="common">Barley net blotch fungus</name>
    <name type="synonym">Drechslera teres f. teres</name>
    <dbReference type="NCBI Taxonomy" id="861557"/>
    <lineage>
        <taxon>Eukaryota</taxon>
        <taxon>Fungi</taxon>
        <taxon>Dikarya</taxon>
        <taxon>Ascomycota</taxon>
        <taxon>Pezizomycotina</taxon>
        <taxon>Dothideomycetes</taxon>
        <taxon>Pleosporomycetidae</taxon>
        <taxon>Pleosporales</taxon>
        <taxon>Pleosporineae</taxon>
        <taxon>Pleosporaceae</taxon>
        <taxon>Pyrenophora</taxon>
    </lineage>
</organism>
<feature type="compositionally biased region" description="Polar residues" evidence="1">
    <location>
        <begin position="1"/>
        <end position="15"/>
    </location>
</feature>
<sequence length="491" mass="53757">MSGTVASNDMANESPMSAKAGDVSTSLSEDSIDTETSDKPNSLSGTVAGTESSDKPGSQSEDRSKSLSLADVDTGTSNILEGSMERLSLGSENKSTAPPDLDAVTEKLIGLPNEIIKRYYGDRIRFLTDYAGIQHSLAWAVKIDDVIQPFTILFLVPPDGRLEIAKNDGDDIPVDDLSAHIVRTQKIQDLALEVQSVHGCKRVGFYDGNHFIWVTCNPQPGIGMEQVTLDGRPLVYTHGPEIFRSQLLLCLAEAIDGAGVTMLERLKGYTLAESGLQSLGLGVPPKKTDGNLDDSNLTRTRVTIGECAFNAYGRENGDILKVDDRPLPEIEDHLLTTSLDVRIAARRPLLDLLCVVGESWMGSELKYSYDAIPNALTWYMRSKDRTKLCVAILQIAPAGTVVEQDWGMIRADLTYDNNEGIVRTAEPLRDNLLVLGQEYKCPYMALFDYHNFVTVSRSWNAAFVSSLTFHKDGQIVSGAVEWLVTAFKSLE</sequence>
<reference evidence="2 3" key="1">
    <citation type="journal article" date="2010" name="Genome Biol.">
        <title>A first genome assembly of the barley fungal pathogen Pyrenophora teres f. teres.</title>
        <authorList>
            <person name="Ellwood S.R."/>
            <person name="Liu Z."/>
            <person name="Syme R.A."/>
            <person name="Lai Z."/>
            <person name="Hane J.K."/>
            <person name="Keiper F."/>
            <person name="Moffat C.S."/>
            <person name="Oliver R.P."/>
            <person name="Friesen T.L."/>
        </authorList>
    </citation>
    <scope>NUCLEOTIDE SEQUENCE [LARGE SCALE GENOMIC DNA]</scope>
    <source>
        <strain evidence="2 3">0-1</strain>
    </source>
</reference>
<proteinExistence type="predicted"/>
<dbReference type="Proteomes" id="UP000001067">
    <property type="component" value="Unassembled WGS sequence"/>
</dbReference>
<keyword evidence="3" id="KW-1185">Reference proteome</keyword>
<dbReference type="HOGENOM" id="CLU_545302_0_0_1"/>
<gene>
    <name evidence="2" type="ORF">PTT_08197</name>
</gene>
<protein>
    <submittedName>
        <fullName evidence="2">Uncharacterized protein</fullName>
    </submittedName>
</protein>
<dbReference type="AlphaFoldDB" id="E3RJA0"/>
<accession>E3RJA0</accession>
<dbReference type="KEGG" id="pte:PTT_08197"/>